<organism evidence="13 14">
    <name type="scientific">Magnusiomyces paraingens</name>
    <dbReference type="NCBI Taxonomy" id="2606893"/>
    <lineage>
        <taxon>Eukaryota</taxon>
        <taxon>Fungi</taxon>
        <taxon>Dikarya</taxon>
        <taxon>Ascomycota</taxon>
        <taxon>Saccharomycotina</taxon>
        <taxon>Dipodascomycetes</taxon>
        <taxon>Dipodascales</taxon>
        <taxon>Dipodascaceae</taxon>
        <taxon>Magnusiomyces</taxon>
    </lineage>
</organism>
<dbReference type="InterPro" id="IPR016164">
    <property type="entry name" value="FAD-linked_Oxase-like_C"/>
</dbReference>
<dbReference type="PROSITE" id="PS51387">
    <property type="entry name" value="FAD_PCMH"/>
    <property type="match status" value="1"/>
</dbReference>
<name>A0A5E8C1J3_9ASCO</name>
<evidence type="ECO:0000256" key="5">
    <source>
        <dbReference type="ARBA" id="ARBA00022827"/>
    </source>
</evidence>
<keyword evidence="5" id="KW-0274">FAD</keyword>
<dbReference type="FunFam" id="3.30.70.2740:FF:000001">
    <property type="entry name" value="D-lactate dehydrogenase mitochondrial"/>
    <property type="match status" value="1"/>
</dbReference>
<dbReference type="GO" id="GO:0004458">
    <property type="term" value="F:D-lactate dehydrogenase (cytochrome) activity"/>
    <property type="evidence" value="ECO:0007669"/>
    <property type="project" value="UniProtKB-EC"/>
</dbReference>
<keyword evidence="4" id="KW-0285">Flavoprotein</keyword>
<dbReference type="InterPro" id="IPR016171">
    <property type="entry name" value="Vanillyl_alc_oxidase_C-sub2"/>
</dbReference>
<dbReference type="Gene3D" id="1.10.45.10">
    <property type="entry name" value="Vanillyl-alcohol Oxidase, Chain A, domain 4"/>
    <property type="match status" value="1"/>
</dbReference>
<evidence type="ECO:0000256" key="9">
    <source>
        <dbReference type="ARBA" id="ARBA00038897"/>
    </source>
</evidence>
<comment type="cofactor">
    <cofactor evidence="1">
        <name>FAD</name>
        <dbReference type="ChEBI" id="CHEBI:57692"/>
    </cofactor>
</comment>
<dbReference type="InterPro" id="IPR016169">
    <property type="entry name" value="FAD-bd_PCMH_sub2"/>
</dbReference>
<dbReference type="GO" id="GO:1903457">
    <property type="term" value="P:lactate catabolic process"/>
    <property type="evidence" value="ECO:0007669"/>
    <property type="project" value="TreeGrafter"/>
</dbReference>
<dbReference type="Proteomes" id="UP000398389">
    <property type="component" value="Unassembled WGS sequence"/>
</dbReference>
<proteinExistence type="inferred from homology"/>
<keyword evidence="8" id="KW-0496">Mitochondrion</keyword>
<dbReference type="GO" id="GO:0005739">
    <property type="term" value="C:mitochondrion"/>
    <property type="evidence" value="ECO:0007669"/>
    <property type="project" value="UniProtKB-SubCell"/>
</dbReference>
<dbReference type="EMBL" id="CABVLU010000005">
    <property type="protein sequence ID" value="VVT57759.1"/>
    <property type="molecule type" value="Genomic_DNA"/>
</dbReference>
<dbReference type="AlphaFoldDB" id="A0A5E8C1J3"/>
<evidence type="ECO:0000313" key="14">
    <source>
        <dbReference type="Proteomes" id="UP000398389"/>
    </source>
</evidence>
<protein>
    <recommendedName>
        <fullName evidence="9">D-lactate dehydrogenase (cytochrome)</fullName>
        <ecNumber evidence="9">1.1.2.4</ecNumber>
    </recommendedName>
    <alternativeName>
        <fullName evidence="11">D-lactate ferricytochrome C oxidoreductase</fullName>
    </alternativeName>
</protein>
<evidence type="ECO:0000256" key="6">
    <source>
        <dbReference type="ARBA" id="ARBA00022946"/>
    </source>
</evidence>
<dbReference type="InterPro" id="IPR004113">
    <property type="entry name" value="FAD-bd_oxidored_4_C"/>
</dbReference>
<dbReference type="PANTHER" id="PTHR11748">
    <property type="entry name" value="D-LACTATE DEHYDROGENASE"/>
    <property type="match status" value="1"/>
</dbReference>
<evidence type="ECO:0000256" key="11">
    <source>
        <dbReference type="ARBA" id="ARBA00083446"/>
    </source>
</evidence>
<dbReference type="RefSeq" id="XP_031856460.1">
    <property type="nucleotide sequence ID" value="XM_032000569.1"/>
</dbReference>
<keyword evidence="7" id="KW-0560">Oxidoreductase</keyword>
<dbReference type="GO" id="GO:0071949">
    <property type="term" value="F:FAD binding"/>
    <property type="evidence" value="ECO:0007669"/>
    <property type="project" value="InterPro"/>
</dbReference>
<dbReference type="FunFam" id="3.30.465.10:FF:000014">
    <property type="entry name" value="D-lactate dehydrogenase (Cytochrome), putative"/>
    <property type="match status" value="1"/>
</dbReference>
<dbReference type="GO" id="GO:0008720">
    <property type="term" value="F:D-lactate dehydrogenase (NAD+) activity"/>
    <property type="evidence" value="ECO:0007669"/>
    <property type="project" value="TreeGrafter"/>
</dbReference>
<dbReference type="EC" id="1.1.2.4" evidence="9"/>
<evidence type="ECO:0000313" key="13">
    <source>
        <dbReference type="EMBL" id="VVT57759.1"/>
    </source>
</evidence>
<comment type="subcellular location">
    <subcellularLocation>
        <location evidence="2">Mitochondrion</location>
    </subcellularLocation>
</comment>
<dbReference type="PANTHER" id="PTHR11748:SF111">
    <property type="entry name" value="D-LACTATE DEHYDROGENASE, MITOCHONDRIAL-RELATED"/>
    <property type="match status" value="1"/>
</dbReference>
<evidence type="ECO:0000256" key="8">
    <source>
        <dbReference type="ARBA" id="ARBA00023128"/>
    </source>
</evidence>
<keyword evidence="6" id="KW-0809">Transit peptide</keyword>
<dbReference type="OrthoDB" id="7786253at2759"/>
<evidence type="ECO:0000256" key="3">
    <source>
        <dbReference type="ARBA" id="ARBA00008000"/>
    </source>
</evidence>
<keyword evidence="14" id="KW-1185">Reference proteome</keyword>
<evidence type="ECO:0000256" key="2">
    <source>
        <dbReference type="ARBA" id="ARBA00004173"/>
    </source>
</evidence>
<dbReference type="InterPro" id="IPR036318">
    <property type="entry name" value="FAD-bd_PCMH-like_sf"/>
</dbReference>
<evidence type="ECO:0000256" key="10">
    <source>
        <dbReference type="ARBA" id="ARBA00051436"/>
    </source>
</evidence>
<dbReference type="Pfam" id="PF01565">
    <property type="entry name" value="FAD_binding_4"/>
    <property type="match status" value="1"/>
</dbReference>
<dbReference type="Gene3D" id="3.30.70.2740">
    <property type="match status" value="1"/>
</dbReference>
<gene>
    <name evidence="13" type="ORF">SAPINGB_P005855</name>
</gene>
<evidence type="ECO:0000256" key="1">
    <source>
        <dbReference type="ARBA" id="ARBA00001974"/>
    </source>
</evidence>
<feature type="domain" description="FAD-binding PCMH-type" evidence="12">
    <location>
        <begin position="147"/>
        <end position="324"/>
    </location>
</feature>
<dbReference type="InterPro" id="IPR006094">
    <property type="entry name" value="Oxid_FAD_bind_N"/>
</dbReference>
<comment type="similarity">
    <text evidence="3">Belongs to the FAD-binding oxidoreductase/transferase type 4 family.</text>
</comment>
<accession>A0A5E8C1J3</accession>
<dbReference type="Gene3D" id="3.30.465.10">
    <property type="match status" value="1"/>
</dbReference>
<evidence type="ECO:0000256" key="4">
    <source>
        <dbReference type="ARBA" id="ARBA00022630"/>
    </source>
</evidence>
<evidence type="ECO:0000256" key="7">
    <source>
        <dbReference type="ARBA" id="ARBA00023002"/>
    </source>
</evidence>
<dbReference type="FunFam" id="1.10.45.10:FF:000001">
    <property type="entry name" value="D-lactate dehydrogenase mitochondrial"/>
    <property type="match status" value="1"/>
</dbReference>
<dbReference type="SUPFAM" id="SSF56176">
    <property type="entry name" value="FAD-binding/transporter-associated domain-like"/>
    <property type="match status" value="1"/>
</dbReference>
<comment type="catalytic activity">
    <reaction evidence="10">
        <text>(R)-lactate + 2 Fe(III)-[cytochrome c] = 2 Fe(II)-[cytochrome c] + pyruvate + 2 H(+)</text>
        <dbReference type="Rhea" id="RHEA:13521"/>
        <dbReference type="Rhea" id="RHEA-COMP:10350"/>
        <dbReference type="Rhea" id="RHEA-COMP:14399"/>
        <dbReference type="ChEBI" id="CHEBI:15361"/>
        <dbReference type="ChEBI" id="CHEBI:15378"/>
        <dbReference type="ChEBI" id="CHEBI:16004"/>
        <dbReference type="ChEBI" id="CHEBI:29033"/>
        <dbReference type="ChEBI" id="CHEBI:29034"/>
        <dbReference type="EC" id="1.1.2.4"/>
    </reaction>
</comment>
<reference evidence="13 14" key="1">
    <citation type="submission" date="2019-09" db="EMBL/GenBank/DDBJ databases">
        <authorList>
            <person name="Brejova B."/>
        </authorList>
    </citation>
    <scope>NUCLEOTIDE SEQUENCE [LARGE SCALE GENOMIC DNA]</scope>
</reference>
<evidence type="ECO:0000259" key="12">
    <source>
        <dbReference type="PROSITE" id="PS51387"/>
    </source>
</evidence>
<dbReference type="GeneID" id="43584669"/>
<dbReference type="InterPro" id="IPR016166">
    <property type="entry name" value="FAD-bd_PCMH"/>
</dbReference>
<dbReference type="Pfam" id="PF02913">
    <property type="entry name" value="FAD-oxidase_C"/>
    <property type="match status" value="1"/>
</dbReference>
<sequence>MFRQSIGRVQTAVARNAAVKRPATVLQLRQTMKRFSSSSSSSAGAQKSWFGSGAMLFAAGAVSGVAALTLSSSSFTESAQAFSGASVVETSTTKLEELATPKYALPKECEKAYTEIIKLIGAENVTRKKDDLDAHSDTFWNTHHAKPNQRPGIVVFPESTEQVSQIMKITHKYRIPIVPFAGGTSLEGHFTPIYGGVSIDFTRMSSVVALHKKDLDIVVQPGLGWEELDDYLADNDLFFGPDPGPGAQISGMVGTGCSGTNAYRYGTMRENVVGLVVVLADGTIVKTRQRPRKSSAGYNLTQLFIGSEGTLGIVTEATLKLHPRPQNEGIAMVTFDTVKDAAEAAAEVVQGGHQVAAIEILDDVMMKAVNDAGATERKWLERPTIAFKFNGTKGLVDDQVKIVREISAKHGNKTFDFATTPEQRQELWAARKAALWSTIEVAPKGHDAWTTDVAVPISKLGQIVNETKADIVASGLFGTIVGHIGDGNFHTILMYDPVTERKTAEGVVHRMVERALSYEGTCTGEHGVGVGKKLYLAKELGPEAVDLMRRLKESLDPLSLLNPDKVVTINPTSPERGD</sequence>
<dbReference type="SUPFAM" id="SSF55103">
    <property type="entry name" value="FAD-linked oxidases, C-terminal domain"/>
    <property type="match status" value="1"/>
</dbReference>